<dbReference type="Pfam" id="PF02627">
    <property type="entry name" value="CMD"/>
    <property type="match status" value="1"/>
</dbReference>
<dbReference type="NCBIfam" id="TIGR00778">
    <property type="entry name" value="ahpD_dom"/>
    <property type="match status" value="1"/>
</dbReference>
<reference evidence="2 3" key="1">
    <citation type="submission" date="2016-10" db="EMBL/GenBank/DDBJ databases">
        <authorList>
            <person name="de Groot N.N."/>
        </authorList>
    </citation>
    <scope>NUCLEOTIDE SEQUENCE [LARGE SCALE GENOMIC DNA]</scope>
    <source>
        <strain evidence="2 3">DSM 43019</strain>
    </source>
</reference>
<proteinExistence type="predicted"/>
<keyword evidence="2" id="KW-0560">Oxidoreductase</keyword>
<dbReference type="STRING" id="35752.SAMN05421541_121125"/>
<evidence type="ECO:0000313" key="3">
    <source>
        <dbReference type="Proteomes" id="UP000199645"/>
    </source>
</evidence>
<accession>A0A1I2LK44</accession>
<keyword evidence="2" id="KW-0575">Peroxidase</keyword>
<evidence type="ECO:0000313" key="2">
    <source>
        <dbReference type="EMBL" id="SFF77807.1"/>
    </source>
</evidence>
<dbReference type="InterPro" id="IPR004675">
    <property type="entry name" value="AhpD_core"/>
</dbReference>
<keyword evidence="3" id="KW-1185">Reference proteome</keyword>
<name>A0A1I2LK44_9ACTN</name>
<dbReference type="AlphaFoldDB" id="A0A1I2LK44"/>
<organism evidence="2 3">
    <name type="scientific">Actinoplanes philippinensis</name>
    <dbReference type="NCBI Taxonomy" id="35752"/>
    <lineage>
        <taxon>Bacteria</taxon>
        <taxon>Bacillati</taxon>
        <taxon>Actinomycetota</taxon>
        <taxon>Actinomycetes</taxon>
        <taxon>Micromonosporales</taxon>
        <taxon>Micromonosporaceae</taxon>
        <taxon>Actinoplanes</taxon>
    </lineage>
</organism>
<dbReference type="InterPro" id="IPR029032">
    <property type="entry name" value="AhpD-like"/>
</dbReference>
<dbReference type="GO" id="GO:0051920">
    <property type="term" value="F:peroxiredoxin activity"/>
    <property type="evidence" value="ECO:0007669"/>
    <property type="project" value="InterPro"/>
</dbReference>
<gene>
    <name evidence="2" type="ORF">SAMN05421541_121125</name>
</gene>
<protein>
    <submittedName>
        <fullName evidence="2">Uncharacterized peroxidase-related enzyme</fullName>
    </submittedName>
</protein>
<dbReference type="InterPro" id="IPR003779">
    <property type="entry name" value="CMD-like"/>
</dbReference>
<dbReference type="EMBL" id="FONV01000021">
    <property type="protein sequence ID" value="SFF77807.1"/>
    <property type="molecule type" value="Genomic_DNA"/>
</dbReference>
<dbReference type="Proteomes" id="UP000199645">
    <property type="component" value="Unassembled WGS sequence"/>
</dbReference>
<sequence>MIKVKTFLCTDQKFRSRHVFEATATGVMSGHIVGSAKSYREGKNLMSRIATVDPAAAEGQARTLLNRVERALGVTPNMMRAMANSPAVLDAYLQFSGALSKGLLPARVQEQIALVAAVQNECDYCLAAHTVLGARAGVSEDDLVAGRDARASDPKVEAALTFARQIIATKGFVSDDDLAAVRKAGYGDGEIGEIVAAVALNTFTNYFNSVGQTTLDFPAVSS</sequence>
<evidence type="ECO:0000259" key="1">
    <source>
        <dbReference type="Pfam" id="PF02627"/>
    </source>
</evidence>
<dbReference type="SUPFAM" id="SSF69118">
    <property type="entry name" value="AhpD-like"/>
    <property type="match status" value="1"/>
</dbReference>
<feature type="domain" description="Carboxymuconolactone decarboxylase-like" evidence="1">
    <location>
        <begin position="86"/>
        <end position="163"/>
    </location>
</feature>
<dbReference type="PANTHER" id="PTHR35446">
    <property type="entry name" value="SI:CH211-175M2.5"/>
    <property type="match status" value="1"/>
</dbReference>
<dbReference type="Gene3D" id="1.20.1290.10">
    <property type="entry name" value="AhpD-like"/>
    <property type="match status" value="1"/>
</dbReference>
<dbReference type="PANTHER" id="PTHR35446:SF3">
    <property type="entry name" value="CMD DOMAIN-CONTAINING PROTEIN"/>
    <property type="match status" value="1"/>
</dbReference>